<evidence type="ECO:0000256" key="1">
    <source>
        <dbReference type="ARBA" id="ARBA00004429"/>
    </source>
</evidence>
<gene>
    <name evidence="8" type="ORF">ADIARSV_0174</name>
</gene>
<reference evidence="8 9" key="1">
    <citation type="journal article" date="2013" name="Genome Announc.">
        <title>Draft Genome Sequence of Arcticibacter svalbardensis Strain MN12-7T, a Member of the Family Sphingobacteriaceae Isolated from an Arctic Soil Sample.</title>
        <authorList>
            <person name="Shivaji S."/>
            <person name="Ara S."/>
            <person name="Prasad S."/>
            <person name="Manasa B.P."/>
            <person name="Begum Z."/>
            <person name="Singh A."/>
            <person name="Kumar Pinnaka A."/>
        </authorList>
    </citation>
    <scope>NUCLEOTIDE SEQUENCE [LARGE SCALE GENOMIC DNA]</scope>
    <source>
        <strain evidence="8 9">MN12-7</strain>
    </source>
</reference>
<dbReference type="InterPro" id="IPR050375">
    <property type="entry name" value="MFS_TsgA-like"/>
</dbReference>
<dbReference type="eggNOG" id="COG0738">
    <property type="taxonomic scope" value="Bacteria"/>
</dbReference>
<dbReference type="AlphaFoldDB" id="R9H675"/>
<dbReference type="EMBL" id="AQPN01000004">
    <property type="protein sequence ID" value="EOR96639.1"/>
    <property type="molecule type" value="Genomic_DNA"/>
</dbReference>
<dbReference type="InterPro" id="IPR020846">
    <property type="entry name" value="MFS_dom"/>
</dbReference>
<dbReference type="PROSITE" id="PS50850">
    <property type="entry name" value="MFS"/>
    <property type="match status" value="1"/>
</dbReference>
<dbReference type="SUPFAM" id="SSF103473">
    <property type="entry name" value="MFS general substrate transporter"/>
    <property type="match status" value="1"/>
</dbReference>
<dbReference type="GO" id="GO:0005886">
    <property type="term" value="C:plasma membrane"/>
    <property type="evidence" value="ECO:0007669"/>
    <property type="project" value="UniProtKB-SubCell"/>
</dbReference>
<feature type="transmembrane region" description="Helical" evidence="6">
    <location>
        <begin position="86"/>
        <end position="105"/>
    </location>
</feature>
<accession>R9H675</accession>
<proteinExistence type="predicted"/>
<comment type="caution">
    <text evidence="8">The sequence shown here is derived from an EMBL/GenBank/DDBJ whole genome shotgun (WGS) entry which is preliminary data.</text>
</comment>
<sequence length="135" mass="15253">MTNNQTLKGSPSLYPSGTFLPFFLVTALFLFWGIPNNLNDILIRQFMKSFELSRLEAGLVQSAFYLGYFLFAIPAAMVMKRFNYKTGLIIGMLLYGFGSLLFYPAALVGEFWFFLLALFVIAAGLSFLEKEQILS</sequence>
<dbReference type="RefSeq" id="WP_016193428.1">
    <property type="nucleotide sequence ID" value="NZ_AQPN01000004.1"/>
</dbReference>
<dbReference type="Pfam" id="PF07690">
    <property type="entry name" value="MFS_1"/>
    <property type="match status" value="1"/>
</dbReference>
<evidence type="ECO:0000256" key="3">
    <source>
        <dbReference type="ARBA" id="ARBA00022692"/>
    </source>
</evidence>
<feature type="transmembrane region" description="Helical" evidence="6">
    <location>
        <begin position="59"/>
        <end position="79"/>
    </location>
</feature>
<protein>
    <submittedName>
        <fullName evidence="8">Fucose permease</fullName>
    </submittedName>
</protein>
<keyword evidence="4 6" id="KW-1133">Transmembrane helix</keyword>
<feature type="transmembrane region" description="Helical" evidence="6">
    <location>
        <begin position="12"/>
        <end position="34"/>
    </location>
</feature>
<dbReference type="Proteomes" id="UP000014174">
    <property type="component" value="Unassembled WGS sequence"/>
</dbReference>
<keyword evidence="2" id="KW-1003">Cell membrane</keyword>
<feature type="domain" description="Major facilitator superfamily (MFS) profile" evidence="7">
    <location>
        <begin position="21"/>
        <end position="135"/>
    </location>
</feature>
<evidence type="ECO:0000256" key="6">
    <source>
        <dbReference type="SAM" id="Phobius"/>
    </source>
</evidence>
<keyword evidence="9" id="KW-1185">Reference proteome</keyword>
<dbReference type="PATRIC" id="fig|1150600.3.peg.169"/>
<name>R9H675_9SPHI</name>
<comment type="subcellular location">
    <subcellularLocation>
        <location evidence="1">Cell inner membrane</location>
        <topology evidence="1">Multi-pass membrane protein</topology>
    </subcellularLocation>
</comment>
<evidence type="ECO:0000256" key="2">
    <source>
        <dbReference type="ARBA" id="ARBA00022475"/>
    </source>
</evidence>
<evidence type="ECO:0000256" key="4">
    <source>
        <dbReference type="ARBA" id="ARBA00022989"/>
    </source>
</evidence>
<dbReference type="PANTHER" id="PTHR43702">
    <property type="entry name" value="L-FUCOSE-PROTON SYMPORTER"/>
    <property type="match status" value="1"/>
</dbReference>
<keyword evidence="3 6" id="KW-0812">Transmembrane</keyword>
<dbReference type="Gene3D" id="1.20.1250.20">
    <property type="entry name" value="MFS general substrate transporter like domains"/>
    <property type="match status" value="1"/>
</dbReference>
<evidence type="ECO:0000259" key="7">
    <source>
        <dbReference type="PROSITE" id="PS50850"/>
    </source>
</evidence>
<evidence type="ECO:0000256" key="5">
    <source>
        <dbReference type="ARBA" id="ARBA00023136"/>
    </source>
</evidence>
<evidence type="ECO:0000313" key="9">
    <source>
        <dbReference type="Proteomes" id="UP000014174"/>
    </source>
</evidence>
<dbReference type="GO" id="GO:0022857">
    <property type="term" value="F:transmembrane transporter activity"/>
    <property type="evidence" value="ECO:0007669"/>
    <property type="project" value="InterPro"/>
</dbReference>
<dbReference type="InterPro" id="IPR011701">
    <property type="entry name" value="MFS"/>
</dbReference>
<dbReference type="PANTHER" id="PTHR43702:SF11">
    <property type="entry name" value="L-FUCOSE-PROTON SYMPORTER"/>
    <property type="match status" value="1"/>
</dbReference>
<dbReference type="InterPro" id="IPR036259">
    <property type="entry name" value="MFS_trans_sf"/>
</dbReference>
<feature type="transmembrane region" description="Helical" evidence="6">
    <location>
        <begin position="111"/>
        <end position="128"/>
    </location>
</feature>
<keyword evidence="5 6" id="KW-0472">Membrane</keyword>
<evidence type="ECO:0000313" key="8">
    <source>
        <dbReference type="EMBL" id="EOR96639.1"/>
    </source>
</evidence>
<organism evidence="8 9">
    <name type="scientific">Arcticibacter svalbardensis MN12-7</name>
    <dbReference type="NCBI Taxonomy" id="1150600"/>
    <lineage>
        <taxon>Bacteria</taxon>
        <taxon>Pseudomonadati</taxon>
        <taxon>Bacteroidota</taxon>
        <taxon>Sphingobacteriia</taxon>
        <taxon>Sphingobacteriales</taxon>
        <taxon>Sphingobacteriaceae</taxon>
        <taxon>Arcticibacter</taxon>
    </lineage>
</organism>
<dbReference type="STRING" id="1150600.ADIARSV_0174"/>